<comment type="caution">
    <text evidence="2">The sequence shown here is derived from an EMBL/GenBank/DDBJ whole genome shotgun (WGS) entry which is preliminary data.</text>
</comment>
<feature type="region of interest" description="Disordered" evidence="1">
    <location>
        <begin position="240"/>
        <end position="536"/>
    </location>
</feature>
<dbReference type="InterPro" id="IPR038225">
    <property type="entry name" value="TagF_sf"/>
</dbReference>
<proteinExistence type="predicted"/>
<feature type="compositionally biased region" description="Low complexity" evidence="1">
    <location>
        <begin position="320"/>
        <end position="344"/>
    </location>
</feature>
<feature type="compositionally biased region" description="Low complexity" evidence="1">
    <location>
        <begin position="240"/>
        <end position="292"/>
    </location>
</feature>
<feature type="compositionally biased region" description="Low complexity" evidence="1">
    <location>
        <begin position="366"/>
        <end position="377"/>
    </location>
</feature>
<dbReference type="Gene3D" id="3.40.1730.10">
    <property type="entry name" value="pa0076 domain"/>
    <property type="match status" value="1"/>
</dbReference>
<dbReference type="EMBL" id="BSYI01000007">
    <property type="protein sequence ID" value="GMG81969.1"/>
    <property type="molecule type" value="Genomic_DNA"/>
</dbReference>
<feature type="compositionally biased region" description="Acidic residues" evidence="1">
    <location>
        <begin position="502"/>
        <end position="516"/>
    </location>
</feature>
<dbReference type="RefSeq" id="WP_285670714.1">
    <property type="nucleotide sequence ID" value="NZ_BSYI01000007.1"/>
</dbReference>
<dbReference type="InterPro" id="IPR017748">
    <property type="entry name" value="TagF"/>
</dbReference>
<dbReference type="NCBIfam" id="TIGR03373">
    <property type="entry name" value="VI_minor_4"/>
    <property type="match status" value="1"/>
</dbReference>
<keyword evidence="3" id="KW-1185">Reference proteome</keyword>
<sequence>MPRGRRAAARAEGPGAVLQTGYYGKAPSAGDFIGRGLPRALTRRWDRWMELGLREAMQAGGGGAWRFVAGEGVFGPEAVSGVFQLSQDRVGRRFPFLVAVTGGLVGAADPWFDAAEALVTEARGGGLGPEDLAARCAAMPPPLGPGPVPGGGVAVFWLGAEPRSPHAFASLEALAAGGLAALFAAGGPAEPIGAAETFDPDDSARLAAEAGYAPDAVPAVPLPDEPVDLDDLFAEVGLGEGAPAAPADEPGAGPAPETSAGLPSEALPPASGPAAAPDEPAEAPSGPLPGDAMDLDDLLADVGLAEGAPAAPADPPGAGPAPETSAGLPAEALPPVAGPAVAPDEPADPPAGPLPGDPVDLDDLLADVGLAEGVPAAPADPPGAGPAAETSAGQPAEALPPAAGPAASPDDPEEPPPAAAPLPSLDELLPPERPLPESGTAPLPSAALGPAEEVAPPGAVILPDDAGAPLPPLPDDGDAILPPAPAEEEPRIDLDRLFDLGPEIEADPDPETDPETAPETGQGAGRGAGDRGSGRQ</sequence>
<reference evidence="2 3" key="1">
    <citation type="submission" date="2023-04" db="EMBL/GenBank/DDBJ databases">
        <title>Marinoamorphus aggregata gen. nov., sp. Nov., isolate from tissue of brittle star Ophioplocus japonicus.</title>
        <authorList>
            <person name="Kawano K."/>
            <person name="Sawayama S."/>
            <person name="Nakagawa S."/>
        </authorList>
    </citation>
    <scope>NUCLEOTIDE SEQUENCE [LARGE SCALE GENOMIC DNA]</scope>
    <source>
        <strain evidence="2 3">NKW23</strain>
    </source>
</reference>
<evidence type="ECO:0000256" key="1">
    <source>
        <dbReference type="SAM" id="MobiDB-lite"/>
    </source>
</evidence>
<evidence type="ECO:0000313" key="2">
    <source>
        <dbReference type="EMBL" id="GMG81969.1"/>
    </source>
</evidence>
<accession>A0ABQ6LIK0</accession>
<name>A0ABQ6LIK0_9RHOB</name>
<evidence type="ECO:0008006" key="4">
    <source>
        <dbReference type="Google" id="ProtNLM"/>
    </source>
</evidence>
<feature type="compositionally biased region" description="Low complexity" evidence="1">
    <location>
        <begin position="395"/>
        <end position="409"/>
    </location>
</feature>
<feature type="compositionally biased region" description="Basic and acidic residues" evidence="1">
    <location>
        <begin position="488"/>
        <end position="498"/>
    </location>
</feature>
<organism evidence="2 3">
    <name type="scientific">Paralimibaculum aggregatum</name>
    <dbReference type="NCBI Taxonomy" id="3036245"/>
    <lineage>
        <taxon>Bacteria</taxon>
        <taxon>Pseudomonadati</taxon>
        <taxon>Pseudomonadota</taxon>
        <taxon>Alphaproteobacteria</taxon>
        <taxon>Rhodobacterales</taxon>
        <taxon>Paracoccaceae</taxon>
        <taxon>Paralimibaculum</taxon>
    </lineage>
</organism>
<evidence type="ECO:0000313" key="3">
    <source>
        <dbReference type="Proteomes" id="UP001239909"/>
    </source>
</evidence>
<dbReference type="Proteomes" id="UP001239909">
    <property type="component" value="Unassembled WGS sequence"/>
</dbReference>
<protein>
    <recommendedName>
        <fullName evidence="4">Type VI secretion system-associated protein TagF</fullName>
    </recommendedName>
</protein>
<gene>
    <name evidence="2" type="ORF">LNKW23_11820</name>
</gene>
<dbReference type="Pfam" id="PF09867">
    <property type="entry name" value="TagF_N"/>
    <property type="match status" value="1"/>
</dbReference>
<feature type="compositionally biased region" description="Low complexity" evidence="1">
    <location>
        <begin position="300"/>
        <end position="311"/>
    </location>
</feature>